<dbReference type="Proteomes" id="UP000308600">
    <property type="component" value="Unassembled WGS sequence"/>
</dbReference>
<organism evidence="1 2">
    <name type="scientific">Pluteus cervinus</name>
    <dbReference type="NCBI Taxonomy" id="181527"/>
    <lineage>
        <taxon>Eukaryota</taxon>
        <taxon>Fungi</taxon>
        <taxon>Dikarya</taxon>
        <taxon>Basidiomycota</taxon>
        <taxon>Agaricomycotina</taxon>
        <taxon>Agaricomycetes</taxon>
        <taxon>Agaricomycetidae</taxon>
        <taxon>Agaricales</taxon>
        <taxon>Pluteineae</taxon>
        <taxon>Pluteaceae</taxon>
        <taxon>Pluteus</taxon>
    </lineage>
</organism>
<accession>A0ACD3A8C8</accession>
<evidence type="ECO:0000313" key="2">
    <source>
        <dbReference type="Proteomes" id="UP000308600"/>
    </source>
</evidence>
<gene>
    <name evidence="1" type="ORF">BDN72DRAFT_965046</name>
</gene>
<evidence type="ECO:0000313" key="1">
    <source>
        <dbReference type="EMBL" id="TFK61655.1"/>
    </source>
</evidence>
<proteinExistence type="predicted"/>
<reference evidence="1 2" key="1">
    <citation type="journal article" date="2019" name="Nat. Ecol. Evol.">
        <title>Megaphylogeny resolves global patterns of mushroom evolution.</title>
        <authorList>
            <person name="Varga T."/>
            <person name="Krizsan K."/>
            <person name="Foldi C."/>
            <person name="Dima B."/>
            <person name="Sanchez-Garcia M."/>
            <person name="Sanchez-Ramirez S."/>
            <person name="Szollosi G.J."/>
            <person name="Szarkandi J.G."/>
            <person name="Papp V."/>
            <person name="Albert L."/>
            <person name="Andreopoulos W."/>
            <person name="Angelini C."/>
            <person name="Antonin V."/>
            <person name="Barry K.W."/>
            <person name="Bougher N.L."/>
            <person name="Buchanan P."/>
            <person name="Buyck B."/>
            <person name="Bense V."/>
            <person name="Catcheside P."/>
            <person name="Chovatia M."/>
            <person name="Cooper J."/>
            <person name="Damon W."/>
            <person name="Desjardin D."/>
            <person name="Finy P."/>
            <person name="Geml J."/>
            <person name="Haridas S."/>
            <person name="Hughes K."/>
            <person name="Justo A."/>
            <person name="Karasinski D."/>
            <person name="Kautmanova I."/>
            <person name="Kiss B."/>
            <person name="Kocsube S."/>
            <person name="Kotiranta H."/>
            <person name="LaButti K.M."/>
            <person name="Lechner B.E."/>
            <person name="Liimatainen K."/>
            <person name="Lipzen A."/>
            <person name="Lukacs Z."/>
            <person name="Mihaltcheva S."/>
            <person name="Morgado L.N."/>
            <person name="Niskanen T."/>
            <person name="Noordeloos M.E."/>
            <person name="Ohm R.A."/>
            <person name="Ortiz-Santana B."/>
            <person name="Ovrebo C."/>
            <person name="Racz N."/>
            <person name="Riley R."/>
            <person name="Savchenko A."/>
            <person name="Shiryaev A."/>
            <person name="Soop K."/>
            <person name="Spirin V."/>
            <person name="Szebenyi C."/>
            <person name="Tomsovsky M."/>
            <person name="Tulloss R.E."/>
            <person name="Uehling J."/>
            <person name="Grigoriev I.V."/>
            <person name="Vagvolgyi C."/>
            <person name="Papp T."/>
            <person name="Martin F.M."/>
            <person name="Miettinen O."/>
            <person name="Hibbett D.S."/>
            <person name="Nagy L.G."/>
        </authorList>
    </citation>
    <scope>NUCLEOTIDE SEQUENCE [LARGE SCALE GENOMIC DNA]</scope>
    <source>
        <strain evidence="1 2">NL-1719</strain>
    </source>
</reference>
<keyword evidence="2" id="KW-1185">Reference proteome</keyword>
<protein>
    <submittedName>
        <fullName evidence="1">Uncharacterized protein</fullName>
    </submittedName>
</protein>
<name>A0ACD3A8C8_9AGAR</name>
<dbReference type="EMBL" id="ML208640">
    <property type="protein sequence ID" value="TFK61655.1"/>
    <property type="molecule type" value="Genomic_DNA"/>
</dbReference>
<sequence length="541" mass="61914">MTSAADLPFKLIQEIVTISAWTSLKQAAILARISHHIHDLIRPILFRTFVHWCQQSSWPGRFDPGWFKSNGGYIRSLLFCDFNLSQSLSVILESCPNLTNIAILQDISEDDLPSLLTFRPHRLAMHINGFFKGPFRRKHAYLPMFINLTHLDIMKVYDSDWQSLEGIQYLPELTHLSLSLDSIADGVPMTSIVQNTLEYCKRLAVLILCTTGINAWEVLEVSLPSDFQDINSDPRVVSLEYSYVRDWEVCSKGGRDKWTIAEEIVKRRTSDEAPDLPFELIQEIFTISAWSSSKQAAILARVSSDIYHLIKPILFRTFVYWNDDKHTWPGQFDPGWLVSYGKYASNLLFSDEASMESLPLILESCPNLTNIALWLEVSKDYVPSLLTLRPHQLSIYLIEFFGGRFQETHAKLPMFTNLTHLDLAGMGDYAGWYYMEGVQYLPRLTHLSLSLEWGLEPSIVRNVLQHCKLLAILVLFEETDKTDEIVTKTPLQPEIQDIGDPRVVSFKCAYLKEWELGSQGGRNMWVLAEEVVKRRSSTGVL</sequence>